<dbReference type="Gene3D" id="2.120.10.70">
    <property type="entry name" value="Fucose-specific lectin"/>
    <property type="match status" value="1"/>
</dbReference>
<reference evidence="1" key="1">
    <citation type="submission" date="2023-06" db="EMBL/GenBank/DDBJ databases">
        <title>Genome-scale phylogeny and comparative genomics of the fungal order Sordariales.</title>
        <authorList>
            <consortium name="Lawrence Berkeley National Laboratory"/>
            <person name="Hensen N."/>
            <person name="Bonometti L."/>
            <person name="Westerberg I."/>
            <person name="Brannstrom I.O."/>
            <person name="Guillou S."/>
            <person name="Cros-Aarteil S."/>
            <person name="Calhoun S."/>
            <person name="Haridas S."/>
            <person name="Kuo A."/>
            <person name="Mondo S."/>
            <person name="Pangilinan J."/>
            <person name="Riley R."/>
            <person name="LaButti K."/>
            <person name="Andreopoulos B."/>
            <person name="Lipzen A."/>
            <person name="Chen C."/>
            <person name="Yanf M."/>
            <person name="Daum C."/>
            <person name="Ng V."/>
            <person name="Clum A."/>
            <person name="Steindorff A."/>
            <person name="Ohm R."/>
            <person name="Martin F."/>
            <person name="Silar P."/>
            <person name="Natvig D."/>
            <person name="Lalanne C."/>
            <person name="Gautier V."/>
            <person name="Ament-velasquez S.L."/>
            <person name="Kruys A."/>
            <person name="Hutchinson M.I."/>
            <person name="Powell A.J."/>
            <person name="Barry K."/>
            <person name="Miller A.N."/>
            <person name="Grigoriev I.V."/>
            <person name="Debuchy R."/>
            <person name="Gladieux P."/>
            <person name="Thoren M.H."/>
            <person name="Johannesson H."/>
        </authorList>
    </citation>
    <scope>NUCLEOTIDE SEQUENCE</scope>
    <source>
        <strain evidence="1">SMH3391-2</strain>
    </source>
</reference>
<dbReference type="AlphaFoldDB" id="A0AA39X8E8"/>
<gene>
    <name evidence="1" type="ORF">B0T17DRAFT_606598</name>
</gene>
<name>A0AA39X8E8_9PEZI</name>
<dbReference type="SUPFAM" id="SSF89372">
    <property type="entry name" value="Fucose-specific lectin"/>
    <property type="match status" value="1"/>
</dbReference>
<comment type="caution">
    <text evidence="1">The sequence shown here is derived from an EMBL/GenBank/DDBJ whole genome shotgun (WGS) entry which is preliminary data.</text>
</comment>
<dbReference type="Proteomes" id="UP001174934">
    <property type="component" value="Unassembled WGS sequence"/>
</dbReference>
<proteinExistence type="predicted"/>
<dbReference type="EMBL" id="JAULSR010000002">
    <property type="protein sequence ID" value="KAK0629236.1"/>
    <property type="molecule type" value="Genomic_DNA"/>
</dbReference>
<protein>
    <recommendedName>
        <fullName evidence="3">Fucose-specific lectin</fullName>
    </recommendedName>
</protein>
<sequence length="364" mass="40822">MSYTYLSNTVLASFALDKNNIFTYAQAANGEIVEIQGNLNGSGETYAVTGDNIGIGLTRLNGSAPAKRFTPIAATRYYNKVQFQAFPFILLDNWMLICHIQRYVFYLDDNNYLRDAYYEDGSWKKGVLYDQEWRAAHYSKLAAITLTNQYQYDFICLYYQDNSTTGDIKLVNLSPTGWNAGNPDLDDPPLFGTSLAVVPPEPGIEVVSTDDNRDPVLFFQYNKLELGSSQDQGPNDYATYDIQDKNKALSSQASISAVDDGHNFWCFYTSDDNNVQWIRIDKNGGLKQPQPVALDMTPIPASPVSAVFVQGSNYGKIILFYLLHYDESGSRTAQEINIYASTLTSTTYTPQDNWSVSKRVCLSE</sequence>
<organism evidence="1 2">
    <name type="scientific">Bombardia bombarda</name>
    <dbReference type="NCBI Taxonomy" id="252184"/>
    <lineage>
        <taxon>Eukaryota</taxon>
        <taxon>Fungi</taxon>
        <taxon>Dikarya</taxon>
        <taxon>Ascomycota</taxon>
        <taxon>Pezizomycotina</taxon>
        <taxon>Sordariomycetes</taxon>
        <taxon>Sordariomycetidae</taxon>
        <taxon>Sordariales</taxon>
        <taxon>Lasiosphaeriaceae</taxon>
        <taxon>Bombardia</taxon>
    </lineage>
</organism>
<evidence type="ECO:0000313" key="2">
    <source>
        <dbReference type="Proteomes" id="UP001174934"/>
    </source>
</evidence>
<evidence type="ECO:0008006" key="3">
    <source>
        <dbReference type="Google" id="ProtNLM"/>
    </source>
</evidence>
<accession>A0AA39X8E8</accession>
<evidence type="ECO:0000313" key="1">
    <source>
        <dbReference type="EMBL" id="KAK0629236.1"/>
    </source>
</evidence>
<keyword evidence="2" id="KW-1185">Reference proteome</keyword>